<keyword evidence="10" id="KW-0407">Ion channel</keyword>
<sequence>MQRNLVVLLFLGMVALSSCGLREKHFQRLVKYAVPESTLRTILQTAVHKVGKTQFGCPAYQGYCDDHCQDIENKEGFCHGFKCKCGIPMGF</sequence>
<keyword evidence="2" id="KW-0964">Secreted</keyword>
<dbReference type="InterPro" id="IPR029237">
    <property type="entry name" value="Long_scorpion_toxin_alpha/beta"/>
</dbReference>
<proteinExistence type="evidence at transcript level"/>
<keyword evidence="3 7" id="KW-0800">Toxin</keyword>
<dbReference type="Pfam" id="PF14866">
    <property type="entry name" value="Scorpion_toxin_alpha-beta"/>
    <property type="match status" value="1"/>
</dbReference>
<comment type="caution">
    <text evidence="7">Lacks conserved residue(s) required for the propagation of feature annotation.</text>
</comment>
<keyword evidence="10" id="KW-0813">Transport</keyword>
<evidence type="ECO:0000256" key="3">
    <source>
        <dbReference type="ARBA" id="ARBA00022656"/>
    </source>
</evidence>
<dbReference type="GO" id="GO:0015459">
    <property type="term" value="F:potassium channel regulator activity"/>
    <property type="evidence" value="ECO:0007669"/>
    <property type="project" value="UniProtKB-KW"/>
</dbReference>
<feature type="signal peptide" evidence="8">
    <location>
        <begin position="1"/>
        <end position="20"/>
    </location>
</feature>
<dbReference type="GO" id="GO:0005576">
    <property type="term" value="C:extracellular region"/>
    <property type="evidence" value="ECO:0007669"/>
    <property type="project" value="UniProtKB-SubCell"/>
</dbReference>
<evidence type="ECO:0000256" key="6">
    <source>
        <dbReference type="ARBA" id="ARBA00023157"/>
    </source>
</evidence>
<dbReference type="GO" id="GO:0090729">
    <property type="term" value="F:toxin activity"/>
    <property type="evidence" value="ECO:0007669"/>
    <property type="project" value="UniProtKB-UniRule"/>
</dbReference>
<keyword evidence="6" id="KW-1015">Disulfide bond</keyword>
<dbReference type="GO" id="GO:0034220">
    <property type="term" value="P:monoatomic ion transmembrane transport"/>
    <property type="evidence" value="ECO:0007669"/>
    <property type="project" value="UniProtKB-KW"/>
</dbReference>
<accession>A0A088D9S1</accession>
<organism evidence="10">
    <name type="scientific">Mesobuthus eupeus</name>
    <name type="common">Lesser Asian scorpion</name>
    <name type="synonym">Buthus eupeus</name>
    <dbReference type="NCBI Taxonomy" id="34648"/>
    <lineage>
        <taxon>Eukaryota</taxon>
        <taxon>Metazoa</taxon>
        <taxon>Ecdysozoa</taxon>
        <taxon>Arthropoda</taxon>
        <taxon>Chelicerata</taxon>
        <taxon>Arachnida</taxon>
        <taxon>Scorpiones</taxon>
        <taxon>Buthida</taxon>
        <taxon>Buthoidea</taxon>
        <taxon>Buthidae</taxon>
        <taxon>Mesobuthus</taxon>
    </lineage>
</organism>
<keyword evidence="4" id="KW-0632">Potassium channel impairing toxin</keyword>
<reference evidence="10" key="1">
    <citation type="submission" date="2013-09" db="EMBL/GenBank/DDBJ databases">
        <title>Variability of potassium channel blockers in Mesobuthus eupeus.</title>
        <authorList>
            <person name="Kuzmenkov A.I."/>
            <person name="Vassilevski A.A."/>
            <person name="Grishin E.V."/>
        </authorList>
    </citation>
    <scope>NUCLEOTIDE SEQUENCE</scope>
</reference>
<keyword evidence="8" id="KW-0732">Signal</keyword>
<evidence type="ECO:0000256" key="8">
    <source>
        <dbReference type="SAM" id="SignalP"/>
    </source>
</evidence>
<feature type="domain" description="BetaSPN-type CS-alpha/beta" evidence="9">
    <location>
        <begin position="54"/>
        <end position="91"/>
    </location>
</feature>
<evidence type="ECO:0000256" key="5">
    <source>
        <dbReference type="ARBA" id="ARBA00022872"/>
    </source>
</evidence>
<dbReference type="PROSITE" id="PS51257">
    <property type="entry name" value="PROKAR_LIPOPROTEIN"/>
    <property type="match status" value="1"/>
</dbReference>
<feature type="chain" id="PRO_5001836552" evidence="8">
    <location>
        <begin position="21"/>
        <end position="91"/>
    </location>
</feature>
<keyword evidence="10" id="KW-0406">Ion transport</keyword>
<evidence type="ECO:0000259" key="9">
    <source>
        <dbReference type="PROSITE" id="PS51862"/>
    </source>
</evidence>
<evidence type="ECO:0000256" key="7">
    <source>
        <dbReference type="PROSITE-ProRule" id="PRU01209"/>
    </source>
</evidence>
<name>A0A088D9S1_MESEU</name>
<protein>
    <submittedName>
        <fullName evidence="10">Potassium channel blocker pMeKTx29-1</fullName>
    </submittedName>
</protein>
<dbReference type="PROSITE" id="PS51862">
    <property type="entry name" value="BSPN_CSAB"/>
    <property type="match status" value="1"/>
</dbReference>
<dbReference type="EMBL" id="KF612532">
    <property type="protein sequence ID" value="AIL48790.1"/>
    <property type="molecule type" value="mRNA"/>
</dbReference>
<evidence type="ECO:0000256" key="1">
    <source>
        <dbReference type="ARBA" id="ARBA00004613"/>
    </source>
</evidence>
<comment type="subcellular location">
    <subcellularLocation>
        <location evidence="1">Secreted</location>
    </subcellularLocation>
</comment>
<keyword evidence="5" id="KW-0872">Ion channel impairing toxin</keyword>
<dbReference type="AlphaFoldDB" id="A0A088D9S1"/>
<evidence type="ECO:0000256" key="2">
    <source>
        <dbReference type="ARBA" id="ARBA00022525"/>
    </source>
</evidence>
<evidence type="ECO:0000256" key="4">
    <source>
        <dbReference type="ARBA" id="ARBA00022773"/>
    </source>
</evidence>
<evidence type="ECO:0000313" key="10">
    <source>
        <dbReference type="EMBL" id="AIL48790.1"/>
    </source>
</evidence>